<keyword evidence="1" id="KW-0812">Transmembrane</keyword>
<dbReference type="RefSeq" id="WP_050432530.1">
    <property type="nucleotide sequence ID" value="NZ_CP012159.1"/>
</dbReference>
<feature type="transmembrane region" description="Helical" evidence="1">
    <location>
        <begin position="323"/>
        <end position="344"/>
    </location>
</feature>
<protein>
    <submittedName>
        <fullName evidence="2">Uncharacterized protein</fullName>
    </submittedName>
</protein>
<name>A0A0K1EID5_CHOCO</name>
<sequence length="350" mass="36965">MVFREPARQHARGSVRYGPFPVRTRLLIFSFAALLTAIVLTFVALDRDRLVCTPGARCSLSNTLRTQIHTFPTAAIGEVRVDVRSNSKGVPYGVIVLSLAPTQEFRLSQTSVEEANAVAARIRARLAAGQKVDVEVGGSWWVLALAGAALLLCFSLVAAGLRGFGVFQLDIPSDRSRLRVQRRLLGIPVSTHEVSLEGVTDVLIEGGALDDAWRGRDEAPTPAGRLVLVDAWGAVRPVTSTVFPGAAVHLRAACALRAILGMVPQRGGVEEHLASLPWITTSPGMRAAFSFIGATLGALLGIGLVAVGVLLVGGLQPSDSDTWVFAVGAVLGAPAGVVFALFVTRTRPPT</sequence>
<dbReference type="KEGG" id="ccro:CMC5_047770"/>
<reference evidence="2 3" key="1">
    <citation type="submission" date="2015-07" db="EMBL/GenBank/DDBJ databases">
        <title>Genome analysis of myxobacterium Chondromyces crocatus Cm c5 reveals a high potential for natural compound synthesis and the genetic basis for the loss of fruiting body formation.</title>
        <authorList>
            <person name="Zaburannyi N."/>
            <person name="Bunk B."/>
            <person name="Maier J."/>
            <person name="Overmann J."/>
            <person name="Mueller R."/>
        </authorList>
    </citation>
    <scope>NUCLEOTIDE SEQUENCE [LARGE SCALE GENOMIC DNA]</scope>
    <source>
        <strain evidence="2 3">Cm c5</strain>
    </source>
</reference>
<keyword evidence="3" id="KW-1185">Reference proteome</keyword>
<dbReference type="Proteomes" id="UP000067626">
    <property type="component" value="Chromosome"/>
</dbReference>
<dbReference type="AlphaFoldDB" id="A0A0K1EID5"/>
<feature type="transmembrane region" description="Helical" evidence="1">
    <location>
        <begin position="288"/>
        <end position="311"/>
    </location>
</feature>
<evidence type="ECO:0000313" key="2">
    <source>
        <dbReference type="EMBL" id="AKT40621.1"/>
    </source>
</evidence>
<dbReference type="OrthoDB" id="5513744at2"/>
<dbReference type="STRING" id="52.CMC5_047770"/>
<dbReference type="EMBL" id="CP012159">
    <property type="protein sequence ID" value="AKT40621.1"/>
    <property type="molecule type" value="Genomic_DNA"/>
</dbReference>
<evidence type="ECO:0000313" key="3">
    <source>
        <dbReference type="Proteomes" id="UP000067626"/>
    </source>
</evidence>
<accession>A0A0K1EID5</accession>
<keyword evidence="1" id="KW-0472">Membrane</keyword>
<evidence type="ECO:0000256" key="1">
    <source>
        <dbReference type="SAM" id="Phobius"/>
    </source>
</evidence>
<gene>
    <name evidence="2" type="ORF">CMC5_047770</name>
</gene>
<keyword evidence="1" id="KW-1133">Transmembrane helix</keyword>
<proteinExistence type="predicted"/>
<feature type="transmembrane region" description="Helical" evidence="1">
    <location>
        <begin position="140"/>
        <end position="161"/>
    </location>
</feature>
<organism evidence="2 3">
    <name type="scientific">Chondromyces crocatus</name>
    <dbReference type="NCBI Taxonomy" id="52"/>
    <lineage>
        <taxon>Bacteria</taxon>
        <taxon>Pseudomonadati</taxon>
        <taxon>Myxococcota</taxon>
        <taxon>Polyangia</taxon>
        <taxon>Polyangiales</taxon>
        <taxon>Polyangiaceae</taxon>
        <taxon>Chondromyces</taxon>
    </lineage>
</organism>
<feature type="transmembrane region" description="Helical" evidence="1">
    <location>
        <begin position="26"/>
        <end position="45"/>
    </location>
</feature>